<dbReference type="AlphaFoldDB" id="A0A5C3N076"/>
<evidence type="ECO:0000313" key="3">
    <source>
        <dbReference type="Proteomes" id="UP000305948"/>
    </source>
</evidence>
<organism evidence="2 3">
    <name type="scientific">Heliocybe sulcata</name>
    <dbReference type="NCBI Taxonomy" id="5364"/>
    <lineage>
        <taxon>Eukaryota</taxon>
        <taxon>Fungi</taxon>
        <taxon>Dikarya</taxon>
        <taxon>Basidiomycota</taxon>
        <taxon>Agaricomycotina</taxon>
        <taxon>Agaricomycetes</taxon>
        <taxon>Gloeophyllales</taxon>
        <taxon>Gloeophyllaceae</taxon>
        <taxon>Heliocybe</taxon>
    </lineage>
</organism>
<feature type="region of interest" description="Disordered" evidence="1">
    <location>
        <begin position="1"/>
        <end position="26"/>
    </location>
</feature>
<sequence>MAPKPQTTKTNDAAKGAAPSSSSTIADGWTAIQQAINEQTRRDAEEIAKIEKAVPTFTGEGTVKELQVVDQIIKTQAEEQKVRLGEVTRMVKEDFPKQAVSKMQAEIQVKIREEIARQVEREVNDQIGSFLKPTLKDQIHDSQAHLRKLKDTIKNTDALRMNSMIEQDDFLLPLEPLLKEDGAKSMWWPENLEALCGYDKNRMSLLLTDYGLPVQGSWKANLDRFLSHIGVKSYLMVVEPDSDDSRSFDGDQKAATAAVDGAGSDPALAGADRTGDASTVRVNL</sequence>
<proteinExistence type="predicted"/>
<evidence type="ECO:0000256" key="1">
    <source>
        <dbReference type="SAM" id="MobiDB-lite"/>
    </source>
</evidence>
<feature type="region of interest" description="Disordered" evidence="1">
    <location>
        <begin position="245"/>
        <end position="284"/>
    </location>
</feature>
<gene>
    <name evidence="2" type="ORF">OE88DRAFT_1660478</name>
</gene>
<dbReference type="OrthoDB" id="3181072at2759"/>
<reference evidence="2 3" key="1">
    <citation type="journal article" date="2019" name="Nat. Ecol. Evol.">
        <title>Megaphylogeny resolves global patterns of mushroom evolution.</title>
        <authorList>
            <person name="Varga T."/>
            <person name="Krizsan K."/>
            <person name="Foldi C."/>
            <person name="Dima B."/>
            <person name="Sanchez-Garcia M."/>
            <person name="Sanchez-Ramirez S."/>
            <person name="Szollosi G.J."/>
            <person name="Szarkandi J.G."/>
            <person name="Papp V."/>
            <person name="Albert L."/>
            <person name="Andreopoulos W."/>
            <person name="Angelini C."/>
            <person name="Antonin V."/>
            <person name="Barry K.W."/>
            <person name="Bougher N.L."/>
            <person name="Buchanan P."/>
            <person name="Buyck B."/>
            <person name="Bense V."/>
            <person name="Catcheside P."/>
            <person name="Chovatia M."/>
            <person name="Cooper J."/>
            <person name="Damon W."/>
            <person name="Desjardin D."/>
            <person name="Finy P."/>
            <person name="Geml J."/>
            <person name="Haridas S."/>
            <person name="Hughes K."/>
            <person name="Justo A."/>
            <person name="Karasinski D."/>
            <person name="Kautmanova I."/>
            <person name="Kiss B."/>
            <person name="Kocsube S."/>
            <person name="Kotiranta H."/>
            <person name="LaButti K.M."/>
            <person name="Lechner B.E."/>
            <person name="Liimatainen K."/>
            <person name="Lipzen A."/>
            <person name="Lukacs Z."/>
            <person name="Mihaltcheva S."/>
            <person name="Morgado L.N."/>
            <person name="Niskanen T."/>
            <person name="Noordeloos M.E."/>
            <person name="Ohm R.A."/>
            <person name="Ortiz-Santana B."/>
            <person name="Ovrebo C."/>
            <person name="Racz N."/>
            <person name="Riley R."/>
            <person name="Savchenko A."/>
            <person name="Shiryaev A."/>
            <person name="Soop K."/>
            <person name="Spirin V."/>
            <person name="Szebenyi C."/>
            <person name="Tomsovsky M."/>
            <person name="Tulloss R.E."/>
            <person name="Uehling J."/>
            <person name="Grigoriev I.V."/>
            <person name="Vagvolgyi C."/>
            <person name="Papp T."/>
            <person name="Martin F.M."/>
            <person name="Miettinen O."/>
            <person name="Hibbett D.S."/>
            <person name="Nagy L.G."/>
        </authorList>
    </citation>
    <scope>NUCLEOTIDE SEQUENCE [LARGE SCALE GENOMIC DNA]</scope>
    <source>
        <strain evidence="2 3">OMC1185</strain>
    </source>
</reference>
<protein>
    <submittedName>
        <fullName evidence="2">Uncharacterized protein</fullName>
    </submittedName>
</protein>
<keyword evidence="3" id="KW-1185">Reference proteome</keyword>
<name>A0A5C3N076_9AGAM</name>
<feature type="compositionally biased region" description="Polar residues" evidence="1">
    <location>
        <begin position="1"/>
        <end position="11"/>
    </location>
</feature>
<accession>A0A5C3N076</accession>
<evidence type="ECO:0000313" key="2">
    <source>
        <dbReference type="EMBL" id="TFK51139.1"/>
    </source>
</evidence>
<dbReference type="Proteomes" id="UP000305948">
    <property type="component" value="Unassembled WGS sequence"/>
</dbReference>
<dbReference type="EMBL" id="ML213512">
    <property type="protein sequence ID" value="TFK51139.1"/>
    <property type="molecule type" value="Genomic_DNA"/>
</dbReference>